<dbReference type="Pfam" id="PF00071">
    <property type="entry name" value="Ras"/>
    <property type="match status" value="1"/>
</dbReference>
<accession>A0A9C7UR62</accession>
<dbReference type="GO" id="GO:0007264">
    <property type="term" value="P:small GTPase-mediated signal transduction"/>
    <property type="evidence" value="ECO:0007669"/>
    <property type="project" value="InterPro"/>
</dbReference>
<name>A0A9C7UR62_9RHOD</name>
<dbReference type="EMBL" id="BQMJ01000035">
    <property type="protein sequence ID" value="GJQ12608.1"/>
    <property type="molecule type" value="Genomic_DNA"/>
</dbReference>
<dbReference type="PROSITE" id="PS51419">
    <property type="entry name" value="RAB"/>
    <property type="match status" value="1"/>
</dbReference>
<organism evidence="3 4">
    <name type="scientific">Galdieria partita</name>
    <dbReference type="NCBI Taxonomy" id="83374"/>
    <lineage>
        <taxon>Eukaryota</taxon>
        <taxon>Rhodophyta</taxon>
        <taxon>Bangiophyceae</taxon>
        <taxon>Galdieriales</taxon>
        <taxon>Galdieriaceae</taxon>
        <taxon>Galdieria</taxon>
    </lineage>
</organism>
<dbReference type="InterPro" id="IPR005225">
    <property type="entry name" value="Small_GTP-bd"/>
</dbReference>
<keyword evidence="4" id="KW-1185">Reference proteome</keyword>
<dbReference type="GO" id="GO:0003924">
    <property type="term" value="F:GTPase activity"/>
    <property type="evidence" value="ECO:0007669"/>
    <property type="project" value="InterPro"/>
</dbReference>
<dbReference type="SUPFAM" id="SSF52540">
    <property type="entry name" value="P-loop containing nucleoside triphosphate hydrolases"/>
    <property type="match status" value="1"/>
</dbReference>
<dbReference type="Gene3D" id="3.40.50.300">
    <property type="entry name" value="P-loop containing nucleotide triphosphate hydrolases"/>
    <property type="match status" value="1"/>
</dbReference>
<dbReference type="OrthoDB" id="8830751at2759"/>
<reference evidence="3" key="2">
    <citation type="submission" date="2022-01" db="EMBL/GenBank/DDBJ databases">
        <authorList>
            <person name="Hirooka S."/>
            <person name="Miyagishima S.Y."/>
        </authorList>
    </citation>
    <scope>NUCLEOTIDE SEQUENCE</scope>
    <source>
        <strain evidence="3">NBRC 102759</strain>
    </source>
</reference>
<dbReference type="PRINTS" id="PR00449">
    <property type="entry name" value="RASTRNSFRMNG"/>
</dbReference>
<proteinExistence type="predicted"/>
<reference evidence="3" key="1">
    <citation type="journal article" date="2022" name="Proc. Natl. Acad. Sci. U.S.A.">
        <title>Life cycle and functional genomics of the unicellular red alga Galdieria for elucidating algal and plant evolution and industrial use.</title>
        <authorList>
            <person name="Hirooka S."/>
            <person name="Itabashi T."/>
            <person name="Ichinose T.M."/>
            <person name="Onuma R."/>
            <person name="Fujiwara T."/>
            <person name="Yamashita S."/>
            <person name="Jong L.W."/>
            <person name="Tomita R."/>
            <person name="Iwane A.H."/>
            <person name="Miyagishima S.Y."/>
        </authorList>
    </citation>
    <scope>NUCLEOTIDE SEQUENCE</scope>
    <source>
        <strain evidence="3">NBRC 102759</strain>
    </source>
</reference>
<dbReference type="InterPro" id="IPR001806">
    <property type="entry name" value="Small_GTPase"/>
</dbReference>
<keyword evidence="1" id="KW-0547">Nucleotide-binding</keyword>
<dbReference type="NCBIfam" id="TIGR00231">
    <property type="entry name" value="small_GTP"/>
    <property type="match status" value="1"/>
</dbReference>
<dbReference type="PROSITE" id="PS51420">
    <property type="entry name" value="RHO"/>
    <property type="match status" value="1"/>
</dbReference>
<dbReference type="GO" id="GO:0005525">
    <property type="term" value="F:GTP binding"/>
    <property type="evidence" value="ECO:0007669"/>
    <property type="project" value="UniProtKB-KW"/>
</dbReference>
<dbReference type="InterPro" id="IPR003578">
    <property type="entry name" value="Small_GTPase_Rho"/>
</dbReference>
<dbReference type="CDD" id="cd00157">
    <property type="entry name" value="Rho"/>
    <property type="match status" value="1"/>
</dbReference>
<gene>
    <name evidence="3" type="ORF">GpartN1_g4399.t1</name>
</gene>
<sequence length="199" mass="21972">MSLEKSIKIVVVGDGAVGKTCMLMSYTTNRFPTDYVPTVFDNYTATVMVDDEPVQIELWDTAGQEDYQRLRALSYFQTDVFILCFSLVNPPSFENVESKWIPELQRNSPGVPIVLAGTKLDLVNDPQELNKLAQRGQSPITVEMGKQLSSKIGGVYRECSAFTQAGLKEVFDEAIRAALAPKLSNSVYSSTHQACCSIS</sequence>
<evidence type="ECO:0000256" key="2">
    <source>
        <dbReference type="ARBA" id="ARBA00023134"/>
    </source>
</evidence>
<evidence type="ECO:0000256" key="1">
    <source>
        <dbReference type="ARBA" id="ARBA00022741"/>
    </source>
</evidence>
<evidence type="ECO:0000313" key="3">
    <source>
        <dbReference type="EMBL" id="GJQ12608.1"/>
    </source>
</evidence>
<keyword evidence="2" id="KW-0342">GTP-binding</keyword>
<dbReference type="FunFam" id="3.40.50.300:FF:000118">
    <property type="entry name" value="Rho-related GTP-binding protein RhoG"/>
    <property type="match status" value="1"/>
</dbReference>
<comment type="caution">
    <text evidence="3">The sequence shown here is derived from an EMBL/GenBank/DDBJ whole genome shotgun (WGS) entry which is preliminary data.</text>
</comment>
<dbReference type="Proteomes" id="UP001061958">
    <property type="component" value="Unassembled WGS sequence"/>
</dbReference>
<dbReference type="AlphaFoldDB" id="A0A9C7UR62"/>
<dbReference type="PROSITE" id="PS51421">
    <property type="entry name" value="RAS"/>
    <property type="match status" value="1"/>
</dbReference>
<protein>
    <submittedName>
        <fullName evidence="3">Uncharacterized protein</fullName>
    </submittedName>
</protein>
<dbReference type="SMART" id="SM00174">
    <property type="entry name" value="RHO"/>
    <property type="match status" value="1"/>
</dbReference>
<dbReference type="SMART" id="SM00173">
    <property type="entry name" value="RAS"/>
    <property type="match status" value="1"/>
</dbReference>
<dbReference type="PANTHER" id="PTHR24072">
    <property type="entry name" value="RHO FAMILY GTPASE"/>
    <property type="match status" value="1"/>
</dbReference>
<dbReference type="InterPro" id="IPR027417">
    <property type="entry name" value="P-loop_NTPase"/>
</dbReference>
<evidence type="ECO:0000313" key="4">
    <source>
        <dbReference type="Proteomes" id="UP001061958"/>
    </source>
</evidence>
<dbReference type="SMART" id="SM00175">
    <property type="entry name" value="RAB"/>
    <property type="match status" value="1"/>
</dbReference>